<dbReference type="InterPro" id="IPR047057">
    <property type="entry name" value="MerR_fam"/>
</dbReference>
<dbReference type="RefSeq" id="WP_309971453.1">
    <property type="nucleotide sequence ID" value="NZ_JAVDWH010000001.1"/>
</dbReference>
<dbReference type="PANTHER" id="PTHR30204">
    <property type="entry name" value="REDOX-CYCLING DRUG-SENSING TRANSCRIPTIONAL ACTIVATOR SOXR"/>
    <property type="match status" value="1"/>
</dbReference>
<evidence type="ECO:0000313" key="3">
    <source>
        <dbReference type="EMBL" id="MDR7087580.1"/>
    </source>
</evidence>
<dbReference type="GO" id="GO:0003677">
    <property type="term" value="F:DNA binding"/>
    <property type="evidence" value="ECO:0007669"/>
    <property type="project" value="UniProtKB-KW"/>
</dbReference>
<proteinExistence type="predicted"/>
<dbReference type="EMBL" id="JAVDWH010000001">
    <property type="protein sequence ID" value="MDR7087580.1"/>
    <property type="molecule type" value="Genomic_DNA"/>
</dbReference>
<sequence length="259" mass="27895">MPSDASAVEEFTVDELAARAQMTVRNVRAYAGRGLIAAPRLEGRTGYYTLEHLQRLQLIRQLIDRGYTLAAVEKAVSGAPSAAAGHALDLINILDLPNDVAGAEVLTRDGLAALAGVERNDALINSMEEFGLVEWVDGDRDVVRLLEPVVVRTGAAAVAIGLAPETVIALFPILQSRLREIADAFVSEVSAEIIQPFVDAGLPEDEWPNILQTIESLLPIASQVTLGIFRSQFREAIDTEVGQQLSALSEATKKASEKR</sequence>
<dbReference type="SUPFAM" id="SSF46955">
    <property type="entry name" value="Putative DNA-binding domain"/>
    <property type="match status" value="1"/>
</dbReference>
<keyword evidence="4" id="KW-1185">Reference proteome</keyword>
<keyword evidence="1 3" id="KW-0238">DNA-binding</keyword>
<dbReference type="InterPro" id="IPR009061">
    <property type="entry name" value="DNA-bd_dom_put_sf"/>
</dbReference>
<evidence type="ECO:0000256" key="1">
    <source>
        <dbReference type="ARBA" id="ARBA00023125"/>
    </source>
</evidence>
<evidence type="ECO:0000313" key="4">
    <source>
        <dbReference type="Proteomes" id="UP001257739"/>
    </source>
</evidence>
<organism evidence="3 4">
    <name type="scientific">Aeromicrobium panaciterrae</name>
    <dbReference type="NCBI Taxonomy" id="363861"/>
    <lineage>
        <taxon>Bacteria</taxon>
        <taxon>Bacillati</taxon>
        <taxon>Actinomycetota</taxon>
        <taxon>Actinomycetes</taxon>
        <taxon>Propionibacteriales</taxon>
        <taxon>Nocardioidaceae</taxon>
        <taxon>Aeromicrobium</taxon>
    </lineage>
</organism>
<dbReference type="Pfam" id="PF13411">
    <property type="entry name" value="MerR_1"/>
    <property type="match status" value="1"/>
</dbReference>
<dbReference type="Proteomes" id="UP001257739">
    <property type="component" value="Unassembled WGS sequence"/>
</dbReference>
<evidence type="ECO:0000259" key="2">
    <source>
        <dbReference type="PROSITE" id="PS50937"/>
    </source>
</evidence>
<comment type="caution">
    <text evidence="3">The sequence shown here is derived from an EMBL/GenBank/DDBJ whole genome shotgun (WGS) entry which is preliminary data.</text>
</comment>
<protein>
    <submittedName>
        <fullName evidence="3">DNA-binding transcriptional MerR regulator</fullName>
    </submittedName>
</protein>
<feature type="domain" description="HTH merR-type" evidence="2">
    <location>
        <begin position="10"/>
        <end position="78"/>
    </location>
</feature>
<gene>
    <name evidence="3" type="ORF">J2X11_002419</name>
</gene>
<dbReference type="PROSITE" id="PS50937">
    <property type="entry name" value="HTH_MERR_2"/>
    <property type="match status" value="1"/>
</dbReference>
<dbReference type="Gene3D" id="1.10.1660.10">
    <property type="match status" value="1"/>
</dbReference>
<dbReference type="SMART" id="SM00422">
    <property type="entry name" value="HTH_MERR"/>
    <property type="match status" value="1"/>
</dbReference>
<dbReference type="InterPro" id="IPR000551">
    <property type="entry name" value="MerR-type_HTH_dom"/>
</dbReference>
<name>A0ABU1UR08_9ACTN</name>
<dbReference type="PANTHER" id="PTHR30204:SF93">
    <property type="entry name" value="HTH MERR-TYPE DOMAIN-CONTAINING PROTEIN"/>
    <property type="match status" value="1"/>
</dbReference>
<reference evidence="3 4" key="1">
    <citation type="submission" date="2023-07" db="EMBL/GenBank/DDBJ databases">
        <title>Sorghum-associated microbial communities from plants grown in Nebraska, USA.</title>
        <authorList>
            <person name="Schachtman D."/>
        </authorList>
    </citation>
    <scope>NUCLEOTIDE SEQUENCE [LARGE SCALE GENOMIC DNA]</scope>
    <source>
        <strain evidence="3 4">BE248</strain>
    </source>
</reference>
<accession>A0ABU1UR08</accession>